<feature type="region of interest" description="Disordered" evidence="2">
    <location>
        <begin position="824"/>
        <end position="860"/>
    </location>
</feature>
<organism evidence="3 4">
    <name type="scientific">Anopheles atroparvus</name>
    <name type="common">European mosquito</name>
    <dbReference type="NCBI Taxonomy" id="41427"/>
    <lineage>
        <taxon>Eukaryota</taxon>
        <taxon>Metazoa</taxon>
        <taxon>Ecdysozoa</taxon>
        <taxon>Arthropoda</taxon>
        <taxon>Hexapoda</taxon>
        <taxon>Insecta</taxon>
        <taxon>Pterygota</taxon>
        <taxon>Neoptera</taxon>
        <taxon>Endopterygota</taxon>
        <taxon>Diptera</taxon>
        <taxon>Nematocera</taxon>
        <taxon>Culicoidea</taxon>
        <taxon>Culicidae</taxon>
        <taxon>Anophelinae</taxon>
        <taxon>Anopheles</taxon>
    </lineage>
</organism>
<dbReference type="EnsemblMetazoa" id="ENSAATROPT008540">
    <property type="protein sequence ID" value="ENSAATROPP007693"/>
    <property type="gene ID" value="ENSAATROPG006964"/>
</dbReference>
<evidence type="ECO:0000313" key="3">
    <source>
        <dbReference type="EnsemblMetazoa" id="ENSAATROPP007693"/>
    </source>
</evidence>
<feature type="repeat" description="ANK" evidence="1">
    <location>
        <begin position="1289"/>
        <end position="1321"/>
    </location>
</feature>
<keyword evidence="1" id="KW-0040">ANK repeat</keyword>
<sequence>MSSAMECASLKSCLFKDRVDVCYEKMKAGSVEDFKAFLSTTASNWTEQETFEAINGAKLKMSVQHLVLPVELQDFVSWKLSDYSFRNLVGDWGGEKDAHEWKYHLETIDECWRFISTKYDARNVGDVDTQFLHRVQLIHNQLYFLQFYGFTKNMPMKEAIFCLAIFISIFKHGDQFRDYRLLVNKCLIMEIMRMLCTQLNGIKQCMAVVELKILTALEEVKGTSSNPRQALKEKLMEAFKSESDLLEKIDKIVDRITKLTDKGKGKRNPRPNDKATDKSIMESRVALVVAEFVVDFKHISNNFRDRHTKRKLLRLYLKLKQLYSVKRIIFYCQMRPADKPKNVHILRAYMKRVIQVVGESTKCTSNSPNLPGKIGKIFNQDLASYFSIQNNALREMLSHGLSLVARGFDLAAFNENVYHQLHEHLENLALPFKLAYIHLIASAKKTLYGEMLRCKTVEELHSLARYVRSTLEIDKQHEVYFDALKEYTWITIRLWDLEAKEIGEEEFNTRHWPHLALKIRIVQVVEAFLVENRIFPHAELLEACFAAKELPTVRRILSWKLGIRFATQLDVQLKNLLMVPTVIKLHPHRKVCMLFAHFARIPALYEQKAIPDSTKRLMKELHIYGALDVDTEAEFNSSLKKYYTNIFALDKKWQCVKLFYKKWALPWNQELVDDLVAQDKETLQNIFDDELQRLRSTFDELGMRTVKDLIKRARDVPLEKFAAIEYLQLIICEALKSFGYFGDNYYYLKQRVQIMQGGNYRNYLAHDSLSYNLLSDNSNHQVVINAFVIAFTGVNFMKGTIKQKSANIAAINFPSVEQVNEWSKEATESNDGSALTDGGAKGDHVSVGEGTHTAGRTLPQNDRSALSQAEHAIILHSNCRLNALAQQLDPEIISHLLFTAALANNVKAVVTLLKYERFKPHQSAALQHCLIAATESGQKRFIEELLEHYPLTEILHPAKIMHHAAQFEKWPCVKLFLEYNVPVDRHFYSITEKETSTFLLLVRSGQSKQINRLVAVERCRALQVAIQHGQTSAKMIRALGRLGFDWFDNPIIAHQAIHFENNEALRMIWQRVDELTSRIESDRYGWTLQVLERWNVIECIEGFTGEHSLLMCTLRLRFQEPIGKILSSSIALRTVHDRGVLMDVAFRVNNAVIYHSEYDQCAKTNYRKDMIDKMRNLQHLAKTSLWQVFTANAGLQIEFAALAKTNEPDSLHPQINFHLHTSSSLLEVLDILVSVCHSSFSKYHVVLANFEGVAGSKINFVKVDEMYCVYDLLPAGSMNYSPIVNSNYTGKTPLDYAIKDQDLPLIKILVENGANPLSTNCFQDRSILSLLLPSTYAIATYLLDECVTRDLHYADGRSIFDPLRSYEFGRPLNTAIDKGDERVVKMLTENSPSFEPLRSLQLLEMALCRKGGTNLMILKIMLDKYFNQLRHVTINCRPNSELRTDKDFENNALSRRYANDIPKMKRLINCLYIIHDWFADNSRYIEEGDLGMEE</sequence>
<dbReference type="Proteomes" id="UP000075880">
    <property type="component" value="Unassembled WGS sequence"/>
</dbReference>
<reference evidence="3" key="2">
    <citation type="submission" date="2024-04" db="UniProtKB">
        <authorList>
            <consortium name="EnsemblMetazoa"/>
        </authorList>
    </citation>
    <scope>IDENTIFICATION</scope>
    <source>
        <strain evidence="3">EBRO</strain>
    </source>
</reference>
<evidence type="ECO:0000256" key="1">
    <source>
        <dbReference type="PROSITE-ProRule" id="PRU00023"/>
    </source>
</evidence>
<dbReference type="SUPFAM" id="SSF48403">
    <property type="entry name" value="Ankyrin repeat"/>
    <property type="match status" value="1"/>
</dbReference>
<keyword evidence="4" id="KW-1185">Reference proteome</keyword>
<proteinExistence type="predicted"/>
<dbReference type="EnsemblMetazoa" id="ENSAATROPT008543">
    <property type="protein sequence ID" value="ENSAATROPP007697"/>
    <property type="gene ID" value="ENSAATROPG006964"/>
</dbReference>
<accession>A0AAG5DAL0</accession>
<dbReference type="InterPro" id="IPR036770">
    <property type="entry name" value="Ankyrin_rpt-contain_sf"/>
</dbReference>
<dbReference type="PROSITE" id="PS50088">
    <property type="entry name" value="ANK_REPEAT"/>
    <property type="match status" value="1"/>
</dbReference>
<name>A0AAG5DAL0_ANOAO</name>
<evidence type="ECO:0000256" key="2">
    <source>
        <dbReference type="SAM" id="MobiDB-lite"/>
    </source>
</evidence>
<dbReference type="InterPro" id="IPR002110">
    <property type="entry name" value="Ankyrin_rpt"/>
</dbReference>
<dbReference type="Pfam" id="PF00023">
    <property type="entry name" value="Ank"/>
    <property type="match status" value="1"/>
</dbReference>
<protein>
    <submittedName>
        <fullName evidence="3">Uncharacterized protein</fullName>
    </submittedName>
</protein>
<dbReference type="SMART" id="SM00248">
    <property type="entry name" value="ANK"/>
    <property type="match status" value="4"/>
</dbReference>
<dbReference type="PROSITE" id="PS50297">
    <property type="entry name" value="ANK_REP_REGION"/>
    <property type="match status" value="1"/>
</dbReference>
<reference evidence="4" key="1">
    <citation type="submission" date="2021-09" db="EMBL/GenBank/DDBJ databases">
        <authorList>
            <consortium name="Infravec"/>
            <person name="Campbell I L."/>
            <person name="Maslen G."/>
            <person name="Yates A."/>
        </authorList>
    </citation>
    <scope>NUCLEOTIDE SEQUENCE [LARGE SCALE GENOMIC DNA]</scope>
    <source>
        <strain evidence="4">Infravec2 EBRE</strain>
    </source>
</reference>
<evidence type="ECO:0000313" key="4">
    <source>
        <dbReference type="Proteomes" id="UP000075880"/>
    </source>
</evidence>
<dbReference type="Gene3D" id="1.25.40.20">
    <property type="entry name" value="Ankyrin repeat-containing domain"/>
    <property type="match status" value="2"/>
</dbReference>